<organism evidence="9 10">
    <name type="scientific">Microvirga thermotolerans</name>
    <dbReference type="NCBI Taxonomy" id="2651334"/>
    <lineage>
        <taxon>Bacteria</taxon>
        <taxon>Pseudomonadati</taxon>
        <taxon>Pseudomonadota</taxon>
        <taxon>Alphaproteobacteria</taxon>
        <taxon>Hyphomicrobiales</taxon>
        <taxon>Methylobacteriaceae</taxon>
        <taxon>Microvirga</taxon>
    </lineage>
</organism>
<dbReference type="InterPro" id="IPR013465">
    <property type="entry name" value="Thymidine_Pase"/>
</dbReference>
<gene>
    <name evidence="7 9" type="primary">deoA</name>
    <name evidence="9" type="ORF">GDR74_15175</name>
</gene>
<dbReference type="NCBIfam" id="NF004490">
    <property type="entry name" value="PRK05820.1"/>
    <property type="match status" value="1"/>
</dbReference>
<dbReference type="PANTHER" id="PTHR10515:SF0">
    <property type="entry name" value="THYMIDINE PHOSPHORYLASE"/>
    <property type="match status" value="1"/>
</dbReference>
<dbReference type="SUPFAM" id="SSF54680">
    <property type="entry name" value="Pyrimidine nucleoside phosphorylase C-terminal domain"/>
    <property type="match status" value="1"/>
</dbReference>
<evidence type="ECO:0000256" key="2">
    <source>
        <dbReference type="ARBA" id="ARBA00011738"/>
    </source>
</evidence>
<accession>A0A5P9K0B8</accession>
<evidence type="ECO:0000313" key="10">
    <source>
        <dbReference type="Proteomes" id="UP000325614"/>
    </source>
</evidence>
<sequence length="440" mass="45754">MTLLPQEIIRRKRDGGALDPEHIHAFVEGLTTGSVSEGQAASFAMAIFFRGLSVKERVALTQAMTRSGEVLKWDLPGPVLDKHSTGGVGDTVSLALAPAVAACGGYVPMISGRGLGHTGGTLDKFDSIPGYVTQPDIETFRRVTREVGCAVIGQTADLAPADKRLYAIRDVTATVESIDLITASILSKKLAAGLQGLVMDVKFGSGAFMDNPADARALAESLVLVANGAGLPTSALLTDMNEPLASAAGNAVEVNYIVDYLTGRRREPRFHAVTVALCAEMLVLGKLAANLDEARARIEAAISSGRAAEIFQRMVAALGGPADFLDKPGRHLAAAPVIRPVHAEREGIVQRIATRDVGVAVVALGGGRTRPQDPIDHAVGLTELAEVGAAVGSSRPLAIVHARSEAAAEAAERAVRAAYTVGDAPARPGPLVLERIGAKA</sequence>
<dbReference type="Pfam" id="PF00591">
    <property type="entry name" value="Glycos_transf_3"/>
    <property type="match status" value="1"/>
</dbReference>
<dbReference type="SUPFAM" id="SSF47648">
    <property type="entry name" value="Nucleoside phosphorylase/phosphoribosyltransferase N-terminal domain"/>
    <property type="match status" value="1"/>
</dbReference>
<evidence type="ECO:0000313" key="9">
    <source>
        <dbReference type="EMBL" id="QFU17448.1"/>
    </source>
</evidence>
<dbReference type="SUPFAM" id="SSF52418">
    <property type="entry name" value="Nucleoside phosphorylase/phosphoribosyltransferase catalytic domain"/>
    <property type="match status" value="1"/>
</dbReference>
<feature type="domain" description="Pyrimidine nucleoside phosphorylase C-terminal" evidence="8">
    <location>
        <begin position="348"/>
        <end position="422"/>
    </location>
</feature>
<evidence type="ECO:0000256" key="4">
    <source>
        <dbReference type="ARBA" id="ARBA00022676"/>
    </source>
</evidence>
<dbReference type="GO" id="GO:0046104">
    <property type="term" value="P:thymidine metabolic process"/>
    <property type="evidence" value="ECO:0007669"/>
    <property type="project" value="UniProtKB-UniRule"/>
</dbReference>
<dbReference type="SMART" id="SM00941">
    <property type="entry name" value="PYNP_C"/>
    <property type="match status" value="1"/>
</dbReference>
<dbReference type="PROSITE" id="PS00647">
    <property type="entry name" value="THYMID_PHOSPHORYLASE"/>
    <property type="match status" value="1"/>
</dbReference>
<protein>
    <recommendedName>
        <fullName evidence="3 7">Thymidine phosphorylase</fullName>
        <ecNumber evidence="3 7">2.4.2.4</ecNumber>
    </recommendedName>
    <alternativeName>
        <fullName evidence="7">TdRPase</fullName>
    </alternativeName>
</protein>
<dbReference type="Gene3D" id="3.40.1030.10">
    <property type="entry name" value="Nucleoside phosphorylase/phosphoribosyltransferase catalytic domain"/>
    <property type="match status" value="1"/>
</dbReference>
<dbReference type="PANTHER" id="PTHR10515">
    <property type="entry name" value="THYMIDINE PHOSPHORYLASE"/>
    <property type="match status" value="1"/>
</dbReference>
<evidence type="ECO:0000259" key="8">
    <source>
        <dbReference type="SMART" id="SM00941"/>
    </source>
</evidence>
<dbReference type="InterPro" id="IPR035902">
    <property type="entry name" value="Nuc_phospho_transferase"/>
</dbReference>
<dbReference type="KEGG" id="mico:GDR74_15175"/>
<dbReference type="EMBL" id="CP045423">
    <property type="protein sequence ID" value="QFU17448.1"/>
    <property type="molecule type" value="Genomic_DNA"/>
</dbReference>
<dbReference type="GO" id="GO:0006206">
    <property type="term" value="P:pyrimidine nucleobase metabolic process"/>
    <property type="evidence" value="ECO:0007669"/>
    <property type="project" value="InterPro"/>
</dbReference>
<dbReference type="Proteomes" id="UP000325614">
    <property type="component" value="Chromosome"/>
</dbReference>
<comment type="subunit">
    <text evidence="2 7">Homodimer.</text>
</comment>
<keyword evidence="5 7" id="KW-0808">Transferase</keyword>
<dbReference type="NCBIfam" id="TIGR02644">
    <property type="entry name" value="Y_phosphoryl"/>
    <property type="match status" value="1"/>
</dbReference>
<dbReference type="AlphaFoldDB" id="A0A5P9K0B8"/>
<name>A0A5P9K0B8_9HYPH</name>
<dbReference type="GO" id="GO:0004645">
    <property type="term" value="F:1,4-alpha-oligoglucan phosphorylase activity"/>
    <property type="evidence" value="ECO:0007669"/>
    <property type="project" value="InterPro"/>
</dbReference>
<dbReference type="FunFam" id="3.40.1030.10:FF:000001">
    <property type="entry name" value="Thymidine phosphorylase"/>
    <property type="match status" value="1"/>
</dbReference>
<dbReference type="Pfam" id="PF07831">
    <property type="entry name" value="PYNP_C"/>
    <property type="match status" value="1"/>
</dbReference>
<evidence type="ECO:0000256" key="3">
    <source>
        <dbReference type="ARBA" id="ARBA00011892"/>
    </source>
</evidence>
<dbReference type="InterPro" id="IPR036566">
    <property type="entry name" value="PYNP-like_C_sf"/>
</dbReference>
<evidence type="ECO:0000256" key="7">
    <source>
        <dbReference type="HAMAP-Rule" id="MF_01628"/>
    </source>
</evidence>
<comment type="function">
    <text evidence="7">The enzymes which catalyze the reversible phosphorolysis of pyrimidine nucleosides are involved in the degradation of these compounds and in their utilization as carbon and energy sources, or in the rescue of pyrimidine bases for nucleotide synthesis.</text>
</comment>
<dbReference type="Gene3D" id="1.20.970.10">
    <property type="entry name" value="Transferase, Pyrimidine Nucleoside Phosphorylase, Chain C"/>
    <property type="match status" value="1"/>
</dbReference>
<dbReference type="UniPathway" id="UPA00578">
    <property type="reaction ID" value="UER00638"/>
</dbReference>
<dbReference type="PIRSF" id="PIRSF000478">
    <property type="entry name" value="TP_PyNP"/>
    <property type="match status" value="1"/>
</dbReference>
<dbReference type="InterPro" id="IPR036320">
    <property type="entry name" value="Glycosyl_Trfase_fam3_N_dom_sf"/>
</dbReference>
<dbReference type="Gene3D" id="3.90.1170.30">
    <property type="entry name" value="Pyrimidine nucleoside phosphorylase-like, C-terminal domain"/>
    <property type="match status" value="1"/>
</dbReference>
<dbReference type="InterPro" id="IPR018090">
    <property type="entry name" value="Pyrmidine_PPas_bac/euk"/>
</dbReference>
<proteinExistence type="inferred from homology"/>
<dbReference type="GO" id="GO:0005829">
    <property type="term" value="C:cytosol"/>
    <property type="evidence" value="ECO:0007669"/>
    <property type="project" value="TreeGrafter"/>
</dbReference>
<keyword evidence="10" id="KW-1185">Reference proteome</keyword>
<dbReference type="InterPro" id="IPR017459">
    <property type="entry name" value="Glycosyl_Trfase_fam3_N_dom"/>
</dbReference>
<dbReference type="InterPro" id="IPR017872">
    <property type="entry name" value="Pyrmidine_PPase_CS"/>
</dbReference>
<reference evidence="9 10" key="1">
    <citation type="submission" date="2019-10" db="EMBL/GenBank/DDBJ databases">
        <title>Isolation, Identification of Microvirga thermotolerans HR1, a novel thermophilic bacterium and Comparative Genomics of the genus Microvirga.</title>
        <authorList>
            <person name="Li J."/>
            <person name="Zhang W."/>
            <person name="Lin M."/>
            <person name="Wang J."/>
        </authorList>
    </citation>
    <scope>NUCLEOTIDE SEQUENCE [LARGE SCALE GENOMIC DNA]</scope>
    <source>
        <strain evidence="9 10">HR1</strain>
    </source>
</reference>
<evidence type="ECO:0000256" key="5">
    <source>
        <dbReference type="ARBA" id="ARBA00022679"/>
    </source>
</evidence>
<dbReference type="InterPro" id="IPR013102">
    <property type="entry name" value="PYNP_C"/>
</dbReference>
<dbReference type="EC" id="2.4.2.4" evidence="3 7"/>
<dbReference type="InterPro" id="IPR000053">
    <property type="entry name" value="Thymidine/pyrmidine_PPase"/>
</dbReference>
<dbReference type="InterPro" id="IPR000312">
    <property type="entry name" value="Glycosyl_Trfase_fam3"/>
</dbReference>
<dbReference type="HAMAP" id="MF_01628">
    <property type="entry name" value="Thymid_phosp"/>
    <property type="match status" value="1"/>
</dbReference>
<comment type="similarity">
    <text evidence="1 7">Belongs to the thymidine/pyrimidine-nucleoside phosphorylase family.</text>
</comment>
<evidence type="ECO:0000256" key="6">
    <source>
        <dbReference type="ARBA" id="ARBA00048550"/>
    </source>
</evidence>
<comment type="pathway">
    <text evidence="7">Pyrimidine metabolism; dTMP biosynthesis via salvage pathway; dTMP from thymine: step 1/2.</text>
</comment>
<keyword evidence="4 7" id="KW-0328">Glycosyltransferase</keyword>
<evidence type="ECO:0000256" key="1">
    <source>
        <dbReference type="ARBA" id="ARBA00006915"/>
    </source>
</evidence>
<comment type="catalytic activity">
    <reaction evidence="6 7">
        <text>thymidine + phosphate = 2-deoxy-alpha-D-ribose 1-phosphate + thymine</text>
        <dbReference type="Rhea" id="RHEA:16037"/>
        <dbReference type="ChEBI" id="CHEBI:17748"/>
        <dbReference type="ChEBI" id="CHEBI:17821"/>
        <dbReference type="ChEBI" id="CHEBI:43474"/>
        <dbReference type="ChEBI" id="CHEBI:57259"/>
        <dbReference type="EC" id="2.4.2.4"/>
    </reaction>
</comment>
<dbReference type="GO" id="GO:0009032">
    <property type="term" value="F:thymidine phosphorylase activity"/>
    <property type="evidence" value="ECO:0007669"/>
    <property type="project" value="UniProtKB-UniRule"/>
</dbReference>
<dbReference type="RefSeq" id="WP_152587082.1">
    <property type="nucleotide sequence ID" value="NZ_CP045423.1"/>
</dbReference>
<dbReference type="NCBIfam" id="TIGR02643">
    <property type="entry name" value="T_phosphoryl"/>
    <property type="match status" value="1"/>
</dbReference>
<dbReference type="Pfam" id="PF02885">
    <property type="entry name" value="Glycos_trans_3N"/>
    <property type="match status" value="1"/>
</dbReference>